<evidence type="ECO:0000313" key="3">
    <source>
        <dbReference type="EMBL" id="RKK05236.1"/>
    </source>
</evidence>
<keyword evidence="5" id="KW-1185">Reference proteome</keyword>
<comment type="caution">
    <text evidence="3">The sequence shown here is derived from an EMBL/GenBank/DDBJ whole genome shotgun (WGS) entry which is preliminary data.</text>
</comment>
<dbReference type="RefSeq" id="WP_120637277.1">
    <property type="nucleotide sequence ID" value="NZ_RAQU01000020.1"/>
</dbReference>
<evidence type="ECO:0000313" key="4">
    <source>
        <dbReference type="EMBL" id="RMI19894.1"/>
    </source>
</evidence>
<evidence type="ECO:0000256" key="1">
    <source>
        <dbReference type="ARBA" id="ARBA00006484"/>
    </source>
</evidence>
<dbReference type="InterPro" id="IPR002347">
    <property type="entry name" value="SDR_fam"/>
</dbReference>
<dbReference type="InterPro" id="IPR036291">
    <property type="entry name" value="NAD(P)-bd_dom_sf"/>
</dbReference>
<protein>
    <submittedName>
        <fullName evidence="3">Glucose 1-dehydrogenase</fullName>
        <ecNumber evidence="3">1.1.1.47</ecNumber>
    </submittedName>
</protein>
<accession>A0A3A9JN17</accession>
<proteinExistence type="inferred from homology"/>
<dbReference type="Gene3D" id="3.40.50.720">
    <property type="entry name" value="NAD(P)-binding Rossmann-like Domain"/>
    <property type="match status" value="1"/>
</dbReference>
<reference evidence="3 6" key="1">
    <citation type="submission" date="2018-09" db="EMBL/GenBank/DDBJ databases">
        <title>Roseomonas sp. nov., isolated from feces of Tibetan antelopes in the Qinghai-Tibet plateau, China.</title>
        <authorList>
            <person name="Tian Z."/>
        </authorList>
    </citation>
    <scope>NUCLEOTIDE SEQUENCE [LARGE SCALE GENOMIC DNA]</scope>
    <source>
        <strain evidence="4 5">Z23</strain>
        <strain evidence="3 6">Z24</strain>
    </source>
</reference>
<dbReference type="CDD" id="cd05233">
    <property type="entry name" value="SDR_c"/>
    <property type="match status" value="1"/>
</dbReference>
<dbReference type="GO" id="GO:0047936">
    <property type="term" value="F:glucose 1-dehydrogenase [NAD(P)+] activity"/>
    <property type="evidence" value="ECO:0007669"/>
    <property type="project" value="UniProtKB-EC"/>
</dbReference>
<dbReference type="PRINTS" id="PR00080">
    <property type="entry name" value="SDRFAMILY"/>
</dbReference>
<comment type="similarity">
    <text evidence="1">Belongs to the short-chain dehydrogenases/reductases (SDR) family.</text>
</comment>
<dbReference type="InParanoid" id="A0A3A9JN17"/>
<dbReference type="Pfam" id="PF13561">
    <property type="entry name" value="adh_short_C2"/>
    <property type="match status" value="1"/>
</dbReference>
<dbReference type="PANTHER" id="PTHR24321">
    <property type="entry name" value="DEHYDROGENASES, SHORT CHAIN"/>
    <property type="match status" value="1"/>
</dbReference>
<dbReference type="PRINTS" id="PR00081">
    <property type="entry name" value="GDHRDH"/>
</dbReference>
<evidence type="ECO:0000313" key="6">
    <source>
        <dbReference type="Proteomes" id="UP000278036"/>
    </source>
</evidence>
<evidence type="ECO:0000256" key="2">
    <source>
        <dbReference type="ARBA" id="ARBA00023002"/>
    </source>
</evidence>
<dbReference type="FunFam" id="3.40.50.720:FF:000084">
    <property type="entry name" value="Short-chain dehydrogenase reductase"/>
    <property type="match status" value="1"/>
</dbReference>
<name>A0A3A9JN17_9PROT</name>
<dbReference type="NCBIfam" id="NF005559">
    <property type="entry name" value="PRK07231.1"/>
    <property type="match status" value="1"/>
</dbReference>
<dbReference type="EC" id="1.1.1.47" evidence="3"/>
<keyword evidence="2 3" id="KW-0560">Oxidoreductase</keyword>
<dbReference type="EMBL" id="RAQU01000020">
    <property type="protein sequence ID" value="RKK05236.1"/>
    <property type="molecule type" value="Genomic_DNA"/>
</dbReference>
<dbReference type="EMBL" id="RFLX01000015">
    <property type="protein sequence ID" value="RMI19894.1"/>
    <property type="molecule type" value="Genomic_DNA"/>
</dbReference>
<evidence type="ECO:0000313" key="5">
    <source>
        <dbReference type="Proteomes" id="UP000274097"/>
    </source>
</evidence>
<dbReference type="AlphaFoldDB" id="A0A3A9JN17"/>
<dbReference type="Proteomes" id="UP000278036">
    <property type="component" value="Unassembled WGS sequence"/>
</dbReference>
<organism evidence="3 6">
    <name type="scientific">Teichococcus wenyumeiae</name>
    <dbReference type="NCBI Taxonomy" id="2478470"/>
    <lineage>
        <taxon>Bacteria</taxon>
        <taxon>Pseudomonadati</taxon>
        <taxon>Pseudomonadota</taxon>
        <taxon>Alphaproteobacteria</taxon>
        <taxon>Acetobacterales</taxon>
        <taxon>Roseomonadaceae</taxon>
        <taxon>Roseomonas</taxon>
    </lineage>
</organism>
<dbReference type="PANTHER" id="PTHR24321:SF15">
    <property type="entry name" value="OXIDOREDUCTASE UCPA"/>
    <property type="match status" value="1"/>
</dbReference>
<gene>
    <name evidence="3" type="ORF">D6Z83_05215</name>
    <name evidence="4" type="ORF">EBE87_18690</name>
</gene>
<dbReference type="Proteomes" id="UP000274097">
    <property type="component" value="Unassembled WGS sequence"/>
</dbReference>
<dbReference type="OrthoDB" id="9804774at2"/>
<dbReference type="SUPFAM" id="SSF51735">
    <property type="entry name" value="NAD(P)-binding Rossmann-fold domains"/>
    <property type="match status" value="1"/>
</dbReference>
<sequence>MSGPGRGRLQGKVALVFGAGSSGPGWGNGKAAAVAYAREGARVVCLDLSAEAAEETAGIIGGEGFEALALPVDVTELGSVTAAVAAALARFGRIDVLHNNVGVTVSGGPLELEEAQFQRAMDLNLHSVFRTAKAVLPQMLRQGSGAIVNISSLAAVRWTGYPYFSYYASKAAVNQATVALAMQYAAQGIRANCIMPGMIDTPLIYKQIAAHYASVEDMTEARARAVPMGRMGDAWDVARAAVFLASDEAGFITGVCLPVDGGQSCATAVPR</sequence>